<keyword evidence="3 4" id="KW-0539">Nucleus</keyword>
<comment type="caution">
    <text evidence="7">The sequence shown here is derived from an EMBL/GenBank/DDBJ whole genome shotgun (WGS) entry which is preliminary data.</text>
</comment>
<feature type="domain" description="Tify" evidence="6">
    <location>
        <begin position="101"/>
        <end position="138"/>
    </location>
</feature>
<evidence type="ECO:0000256" key="3">
    <source>
        <dbReference type="ARBA" id="ARBA00023242"/>
    </source>
</evidence>
<comment type="function">
    <text evidence="4">Acts as a negative regulator of abscisic acid (ABA) response.</text>
</comment>
<protein>
    <recommendedName>
        <fullName evidence="4">Ninja-family protein</fullName>
    </recommendedName>
    <alternativeName>
        <fullName evidence="4">ABI-binding protein</fullName>
    </alternativeName>
</protein>
<evidence type="ECO:0000313" key="7">
    <source>
        <dbReference type="EMBL" id="KAK8958970.1"/>
    </source>
</evidence>
<organism evidence="7 8">
    <name type="scientific">Platanthera guangdongensis</name>
    <dbReference type="NCBI Taxonomy" id="2320717"/>
    <lineage>
        <taxon>Eukaryota</taxon>
        <taxon>Viridiplantae</taxon>
        <taxon>Streptophyta</taxon>
        <taxon>Embryophyta</taxon>
        <taxon>Tracheophyta</taxon>
        <taxon>Spermatophyta</taxon>
        <taxon>Magnoliopsida</taxon>
        <taxon>Liliopsida</taxon>
        <taxon>Asparagales</taxon>
        <taxon>Orchidaceae</taxon>
        <taxon>Orchidoideae</taxon>
        <taxon>Orchideae</taxon>
        <taxon>Orchidinae</taxon>
        <taxon>Platanthera</taxon>
    </lineage>
</organism>
<comment type="similarity">
    <text evidence="2 4">Belongs to the Ninja family.</text>
</comment>
<sequence length="146" mass="15389">MLDGSLCLSGFSIGSEIPWTVAEHKNHKSPSSPSESPRPKTVMDAANAAIGGGLGHPLGKNDGGRCGSGRIATEEMSLVSTRGPGWPKWAQDTRFPLQVWVGEVRIVCVCHGSFLMPAEFVKHGGGGDVAHPLKHIIVNPSSPPFL</sequence>
<feature type="region of interest" description="Disordered" evidence="5">
    <location>
        <begin position="23"/>
        <end position="69"/>
    </location>
</feature>
<name>A0ABR2M5Q3_9ASPA</name>
<dbReference type="PANTHER" id="PTHR31413:SF31">
    <property type="entry name" value="NINJA-FAMILY PROTEIN AFP3"/>
    <property type="match status" value="1"/>
</dbReference>
<dbReference type="Proteomes" id="UP001412067">
    <property type="component" value="Unassembled WGS sequence"/>
</dbReference>
<dbReference type="PANTHER" id="PTHR31413">
    <property type="entry name" value="AFP HOMOLOG 2"/>
    <property type="match status" value="1"/>
</dbReference>
<evidence type="ECO:0000259" key="6">
    <source>
        <dbReference type="Pfam" id="PF16135"/>
    </source>
</evidence>
<dbReference type="InterPro" id="IPR031307">
    <property type="entry name" value="Ninja_fam"/>
</dbReference>
<accession>A0ABR2M5Q3</accession>
<evidence type="ECO:0000256" key="5">
    <source>
        <dbReference type="SAM" id="MobiDB-lite"/>
    </source>
</evidence>
<comment type="subcellular location">
    <subcellularLocation>
        <location evidence="1 4">Nucleus</location>
    </subcellularLocation>
</comment>
<evidence type="ECO:0000256" key="1">
    <source>
        <dbReference type="ARBA" id="ARBA00004123"/>
    </source>
</evidence>
<evidence type="ECO:0000256" key="2">
    <source>
        <dbReference type="ARBA" id="ARBA00006081"/>
    </source>
</evidence>
<dbReference type="EMBL" id="JBBWWR010000012">
    <property type="protein sequence ID" value="KAK8958970.1"/>
    <property type="molecule type" value="Genomic_DNA"/>
</dbReference>
<evidence type="ECO:0000256" key="4">
    <source>
        <dbReference type="RuleBase" id="RU369029"/>
    </source>
</evidence>
<proteinExistence type="inferred from homology"/>
<reference evidence="7 8" key="1">
    <citation type="journal article" date="2022" name="Nat. Plants">
        <title>Genomes of leafy and leafless Platanthera orchids illuminate the evolution of mycoheterotrophy.</title>
        <authorList>
            <person name="Li M.H."/>
            <person name="Liu K.W."/>
            <person name="Li Z."/>
            <person name="Lu H.C."/>
            <person name="Ye Q.L."/>
            <person name="Zhang D."/>
            <person name="Wang J.Y."/>
            <person name="Li Y.F."/>
            <person name="Zhong Z.M."/>
            <person name="Liu X."/>
            <person name="Yu X."/>
            <person name="Liu D.K."/>
            <person name="Tu X.D."/>
            <person name="Liu B."/>
            <person name="Hao Y."/>
            <person name="Liao X.Y."/>
            <person name="Jiang Y.T."/>
            <person name="Sun W.H."/>
            <person name="Chen J."/>
            <person name="Chen Y.Q."/>
            <person name="Ai Y."/>
            <person name="Zhai J.W."/>
            <person name="Wu S.S."/>
            <person name="Zhou Z."/>
            <person name="Hsiao Y.Y."/>
            <person name="Wu W.L."/>
            <person name="Chen Y.Y."/>
            <person name="Lin Y.F."/>
            <person name="Hsu J.L."/>
            <person name="Li C.Y."/>
            <person name="Wang Z.W."/>
            <person name="Zhao X."/>
            <person name="Zhong W.Y."/>
            <person name="Ma X.K."/>
            <person name="Ma L."/>
            <person name="Huang J."/>
            <person name="Chen G.Z."/>
            <person name="Huang M.Z."/>
            <person name="Huang L."/>
            <person name="Peng D.H."/>
            <person name="Luo Y.B."/>
            <person name="Zou S.Q."/>
            <person name="Chen S.P."/>
            <person name="Lan S."/>
            <person name="Tsai W.C."/>
            <person name="Van de Peer Y."/>
            <person name="Liu Z.J."/>
        </authorList>
    </citation>
    <scope>NUCLEOTIDE SEQUENCE [LARGE SCALE GENOMIC DNA]</scope>
    <source>
        <strain evidence="7">Lor288</strain>
    </source>
</reference>
<keyword evidence="8" id="KW-1185">Reference proteome</keyword>
<evidence type="ECO:0000313" key="8">
    <source>
        <dbReference type="Proteomes" id="UP001412067"/>
    </source>
</evidence>
<gene>
    <name evidence="7" type="primary">AFP3</name>
    <name evidence="7" type="ORF">KSP40_PGU021935</name>
</gene>
<dbReference type="Pfam" id="PF16135">
    <property type="entry name" value="TDBD"/>
    <property type="match status" value="1"/>
</dbReference>
<dbReference type="InterPro" id="IPR032308">
    <property type="entry name" value="TDBD"/>
</dbReference>